<evidence type="ECO:0000259" key="15">
    <source>
        <dbReference type="PROSITE" id="PS50135"/>
    </source>
</evidence>
<comment type="caution">
    <text evidence="17">The sequence shown here is derived from an EMBL/GenBank/DDBJ whole genome shotgun (WGS) entry which is preliminary data.</text>
</comment>
<dbReference type="PROSITE" id="PS51416">
    <property type="entry name" value="MIB_HERC2"/>
    <property type="match status" value="2"/>
</dbReference>
<dbReference type="InterPro" id="IPR036770">
    <property type="entry name" value="Ankyrin_rpt-contain_sf"/>
</dbReference>
<dbReference type="Pfam" id="PF06701">
    <property type="entry name" value="MIB_HERC2"/>
    <property type="match status" value="2"/>
</dbReference>
<keyword evidence="6" id="KW-0808">Transferase</keyword>
<dbReference type="PANTHER" id="PTHR24202">
    <property type="entry name" value="E3 UBIQUITIN-PROTEIN LIGASE MIB2"/>
    <property type="match status" value="1"/>
</dbReference>
<dbReference type="AlphaFoldDB" id="A0AAN9AVB0"/>
<feature type="region of interest" description="Disordered" evidence="14">
    <location>
        <begin position="240"/>
        <end position="261"/>
    </location>
</feature>
<reference evidence="17 18" key="1">
    <citation type="submission" date="2024-02" db="EMBL/GenBank/DDBJ databases">
        <title>Chromosome-scale genome assembly of the rough periwinkle Littorina saxatilis.</title>
        <authorList>
            <person name="De Jode A."/>
            <person name="Faria R."/>
            <person name="Formenti G."/>
            <person name="Sims Y."/>
            <person name="Smith T.P."/>
            <person name="Tracey A."/>
            <person name="Wood J.M.D."/>
            <person name="Zagrodzka Z.B."/>
            <person name="Johannesson K."/>
            <person name="Butlin R.K."/>
            <person name="Leder E.H."/>
        </authorList>
    </citation>
    <scope>NUCLEOTIDE SEQUENCE [LARGE SCALE GENOMIC DNA]</scope>
    <source>
        <strain evidence="17">Snail1</strain>
        <tissue evidence="17">Muscle</tissue>
    </source>
</reference>
<proteinExistence type="predicted"/>
<evidence type="ECO:0000256" key="13">
    <source>
        <dbReference type="PROSITE-ProRule" id="PRU00228"/>
    </source>
</evidence>
<comment type="pathway">
    <text evidence="3">Protein modification; protein ubiquitination.</text>
</comment>
<feature type="repeat" description="ANK" evidence="12">
    <location>
        <begin position="693"/>
        <end position="726"/>
    </location>
</feature>
<feature type="domain" description="ZZ-type" evidence="15">
    <location>
        <begin position="73"/>
        <end position="125"/>
    </location>
</feature>
<dbReference type="InterPro" id="IPR010606">
    <property type="entry name" value="Mib_Herc2"/>
</dbReference>
<evidence type="ECO:0000256" key="11">
    <source>
        <dbReference type="ARBA" id="ARBA00022833"/>
    </source>
</evidence>
<feature type="repeat" description="ANK" evidence="12">
    <location>
        <begin position="625"/>
        <end position="646"/>
    </location>
</feature>
<protein>
    <recommendedName>
        <fullName evidence="4">RING-type E3 ubiquitin transferase</fullName>
        <ecNumber evidence="4">2.3.2.27</ecNumber>
    </recommendedName>
</protein>
<dbReference type="InterPro" id="IPR043145">
    <property type="entry name" value="Znf_ZZ_sf"/>
</dbReference>
<evidence type="ECO:0000256" key="6">
    <source>
        <dbReference type="ARBA" id="ARBA00022679"/>
    </source>
</evidence>
<evidence type="ECO:0000256" key="2">
    <source>
        <dbReference type="ARBA" id="ARBA00004496"/>
    </source>
</evidence>
<sequence length="911" mass="99537">MSGYEGLRVLRGPDWTSGDEDGGEGFIGTVTQLLGNHNVRVQWDMGQESTCSAGHDGTFELRVFDTAQTGIRHPDTTCAECGEKDIHGMLWRCQDCSGCDLCFLCYSDDKHDTRHRFLRIDTLGCEGQPQTKRKTSVKVRAIGIFPGSKVVRGKDWEWGDQDGGQGSEGEVKGLDDVTSECLRSQVSVQWPNGVTKSYRLGLHGNVDLKCVDEEVGPFFYRDHLPLLDTTETSTVVVKKPGESPKTEKHPKTPGHFSNTNGYERTTEVAQASNAIVTSEQEQTTAQETTEAEEELSVLVGDKVAIQVGEETLKELQKDCGGCTVRMMRCIGRTGEVTGVSADGPVSVRFEPAKFNYRFNPLALMKIADFAVNDIVCVRSDLELVKRLNTRVGWKSSMDRTAGMVGRVVKVDDDGDLRVDFNGLEYIYFPSCCLPASAASADSLKSEKRRGNKAGASGIHNPADASQASENLALFRKYREAILGESSRGQGYSMRALFSVIDMGSADKVRDMCQQDPGMVEREYQGITPLMYASLTGQHDVAVTLMDLGADVNRSPSNDSKKTPMSAVLEGGNEELACLLLERGADATWRHGHGHTVAHLAVIRNKVVTIQALVKHGVDLNLKDDHGDTPLHLAIEAKRDHMVETLVGFPQVDIHIGNHRDVDMIQLCCYKNYPQALALLLERDCSRLEELRHGHSTGLHVAATNDHVECVRLLVINGGANIHVRQMPSQLTPLHIACLNGQMQTVEALLELGAEVNLMDKDGDTPLHLAIGTRVEGLDNKSEKAELVVACRIQIANMLISRGAFVDASNHAGRSPFVFGHSQVKNGITNFIRHNQDIVKTKKIGSTDSFLASIGVSSTAGKGHSQLREALKGVGLPCGVCGNSKSDITLQPCQHKCVYHVQCQCQQVPSVR</sequence>
<keyword evidence="12" id="KW-0040">ANK repeat</keyword>
<dbReference type="Gene3D" id="1.25.40.20">
    <property type="entry name" value="Ankyrin repeat-containing domain"/>
    <property type="match status" value="2"/>
</dbReference>
<evidence type="ECO:0000256" key="3">
    <source>
        <dbReference type="ARBA" id="ARBA00004906"/>
    </source>
</evidence>
<dbReference type="EC" id="2.3.2.27" evidence="4"/>
<comment type="catalytic activity">
    <reaction evidence="1">
        <text>S-ubiquitinyl-[E2 ubiquitin-conjugating enzyme]-L-cysteine + [acceptor protein]-L-lysine = [E2 ubiquitin-conjugating enzyme]-L-cysteine + N(6)-ubiquitinyl-[acceptor protein]-L-lysine.</text>
        <dbReference type="EC" id="2.3.2.27"/>
    </reaction>
</comment>
<evidence type="ECO:0000256" key="9">
    <source>
        <dbReference type="ARBA" id="ARBA00022771"/>
    </source>
</evidence>
<evidence type="ECO:0000256" key="12">
    <source>
        <dbReference type="PROSITE-ProRule" id="PRU00023"/>
    </source>
</evidence>
<dbReference type="InterPro" id="IPR040847">
    <property type="entry name" value="SH3_15"/>
</dbReference>
<gene>
    <name evidence="17" type="ORF">V1264_007479</name>
</gene>
<dbReference type="GO" id="GO:0008270">
    <property type="term" value="F:zinc ion binding"/>
    <property type="evidence" value="ECO:0007669"/>
    <property type="project" value="UniProtKB-KW"/>
</dbReference>
<evidence type="ECO:0000313" key="18">
    <source>
        <dbReference type="Proteomes" id="UP001374579"/>
    </source>
</evidence>
<dbReference type="Gene3D" id="3.30.60.90">
    <property type="match status" value="1"/>
</dbReference>
<feature type="domain" description="MIB/HERC2" evidence="16">
    <location>
        <begin position="136"/>
        <end position="214"/>
    </location>
</feature>
<dbReference type="Gene3D" id="2.30.30.40">
    <property type="entry name" value="SH3 Domains"/>
    <property type="match status" value="2"/>
</dbReference>
<evidence type="ECO:0000256" key="5">
    <source>
        <dbReference type="ARBA" id="ARBA00022490"/>
    </source>
</evidence>
<dbReference type="Pfam" id="PF18346">
    <property type="entry name" value="SH3_15"/>
    <property type="match status" value="2"/>
</dbReference>
<feature type="repeat" description="ANK" evidence="12">
    <location>
        <begin position="728"/>
        <end position="760"/>
    </location>
</feature>
<evidence type="ECO:0000313" key="17">
    <source>
        <dbReference type="EMBL" id="KAK7093787.1"/>
    </source>
</evidence>
<dbReference type="Pfam" id="PF12796">
    <property type="entry name" value="Ank_2"/>
    <property type="match status" value="2"/>
</dbReference>
<dbReference type="PROSITE" id="PS50088">
    <property type="entry name" value="ANK_REPEAT"/>
    <property type="match status" value="5"/>
</dbReference>
<dbReference type="PANTHER" id="PTHR24202:SF4">
    <property type="entry name" value="E3 UBIQUITIN-PROTEIN LIGASE MIB2-RELATED"/>
    <property type="match status" value="1"/>
</dbReference>
<dbReference type="GO" id="GO:0005737">
    <property type="term" value="C:cytoplasm"/>
    <property type="evidence" value="ECO:0007669"/>
    <property type="project" value="UniProtKB-SubCell"/>
</dbReference>
<name>A0AAN9AVB0_9CAEN</name>
<dbReference type="Pfam" id="PF00023">
    <property type="entry name" value="Ank"/>
    <property type="match status" value="1"/>
</dbReference>
<dbReference type="SMART" id="SM00291">
    <property type="entry name" value="ZnF_ZZ"/>
    <property type="match status" value="1"/>
</dbReference>
<feature type="domain" description="MIB/HERC2" evidence="16">
    <location>
        <begin position="1"/>
        <end position="67"/>
    </location>
</feature>
<keyword evidence="8" id="KW-0677">Repeat</keyword>
<dbReference type="SUPFAM" id="SSF48403">
    <property type="entry name" value="Ankyrin repeat"/>
    <property type="match status" value="1"/>
</dbReference>
<keyword evidence="9 13" id="KW-0863">Zinc-finger</keyword>
<evidence type="ECO:0000256" key="8">
    <source>
        <dbReference type="ARBA" id="ARBA00022737"/>
    </source>
</evidence>
<dbReference type="GO" id="GO:0061630">
    <property type="term" value="F:ubiquitin protein ligase activity"/>
    <property type="evidence" value="ECO:0007669"/>
    <property type="project" value="UniProtKB-EC"/>
</dbReference>
<dbReference type="EMBL" id="JBAMIC010000019">
    <property type="protein sequence ID" value="KAK7093787.1"/>
    <property type="molecule type" value="Genomic_DNA"/>
</dbReference>
<dbReference type="FunFam" id="2.30.30.40:FF:000078">
    <property type="entry name" value="Putative e3 ubiquitin-protein ligase mib2"/>
    <property type="match status" value="1"/>
</dbReference>
<dbReference type="SUPFAM" id="SSF159034">
    <property type="entry name" value="Mib/herc2 domain-like"/>
    <property type="match status" value="2"/>
</dbReference>
<dbReference type="InterPro" id="IPR037252">
    <property type="entry name" value="Mib_Herc2_sf"/>
</dbReference>
<evidence type="ECO:0000256" key="1">
    <source>
        <dbReference type="ARBA" id="ARBA00000900"/>
    </source>
</evidence>
<feature type="repeat" description="ANK" evidence="12">
    <location>
        <begin position="592"/>
        <end position="624"/>
    </location>
</feature>
<keyword evidence="18" id="KW-1185">Reference proteome</keyword>
<evidence type="ECO:0000256" key="14">
    <source>
        <dbReference type="SAM" id="MobiDB-lite"/>
    </source>
</evidence>
<comment type="subcellular location">
    <subcellularLocation>
        <location evidence="2">Cytoplasm</location>
    </subcellularLocation>
</comment>
<keyword evidence="10" id="KW-0833">Ubl conjugation pathway</keyword>
<dbReference type="GO" id="GO:0016567">
    <property type="term" value="P:protein ubiquitination"/>
    <property type="evidence" value="ECO:0007669"/>
    <property type="project" value="InterPro"/>
</dbReference>
<accession>A0AAN9AVB0</accession>
<feature type="repeat" description="ANK" evidence="12">
    <location>
        <begin position="524"/>
        <end position="556"/>
    </location>
</feature>
<evidence type="ECO:0000256" key="7">
    <source>
        <dbReference type="ARBA" id="ARBA00022723"/>
    </source>
</evidence>
<dbReference type="InterPro" id="IPR002110">
    <property type="entry name" value="Ankyrin_rpt"/>
</dbReference>
<keyword evidence="5" id="KW-0963">Cytoplasm</keyword>
<evidence type="ECO:0000256" key="10">
    <source>
        <dbReference type="ARBA" id="ARBA00022786"/>
    </source>
</evidence>
<feature type="compositionally biased region" description="Basic and acidic residues" evidence="14">
    <location>
        <begin position="240"/>
        <end position="250"/>
    </location>
</feature>
<dbReference type="InterPro" id="IPR000433">
    <property type="entry name" value="Znf_ZZ"/>
</dbReference>
<evidence type="ECO:0000256" key="4">
    <source>
        <dbReference type="ARBA" id="ARBA00012483"/>
    </source>
</evidence>
<dbReference type="PROSITE" id="PS50297">
    <property type="entry name" value="ANK_REP_REGION"/>
    <property type="match status" value="4"/>
</dbReference>
<dbReference type="SUPFAM" id="SSF57850">
    <property type="entry name" value="RING/U-box"/>
    <property type="match status" value="1"/>
</dbReference>
<dbReference type="PROSITE" id="PS50135">
    <property type="entry name" value="ZF_ZZ_2"/>
    <property type="match status" value="1"/>
</dbReference>
<keyword evidence="7" id="KW-0479">Metal-binding</keyword>
<organism evidence="17 18">
    <name type="scientific">Littorina saxatilis</name>
    <dbReference type="NCBI Taxonomy" id="31220"/>
    <lineage>
        <taxon>Eukaryota</taxon>
        <taxon>Metazoa</taxon>
        <taxon>Spiralia</taxon>
        <taxon>Lophotrochozoa</taxon>
        <taxon>Mollusca</taxon>
        <taxon>Gastropoda</taxon>
        <taxon>Caenogastropoda</taxon>
        <taxon>Littorinimorpha</taxon>
        <taxon>Littorinoidea</taxon>
        <taxon>Littorinidae</taxon>
        <taxon>Littorina</taxon>
    </lineage>
</organism>
<dbReference type="Proteomes" id="UP001374579">
    <property type="component" value="Unassembled WGS sequence"/>
</dbReference>
<dbReference type="SMART" id="SM00248">
    <property type="entry name" value="ANK"/>
    <property type="match status" value="7"/>
</dbReference>
<evidence type="ECO:0000259" key="16">
    <source>
        <dbReference type="PROSITE" id="PS51416"/>
    </source>
</evidence>
<keyword evidence="11" id="KW-0862">Zinc</keyword>